<dbReference type="PANTHER" id="PTHR43813:SF1">
    <property type="entry name" value="ACYL-ACTIVATING ENZYME 16, CHLOROPLASTIC-RELATED"/>
    <property type="match status" value="1"/>
</dbReference>
<dbReference type="Proteomes" id="UP000019402">
    <property type="component" value="Unassembled WGS sequence"/>
</dbReference>
<comment type="caution">
    <text evidence="2">The sequence shown here is derived from an EMBL/GenBank/DDBJ whole genome shotgun (WGS) entry which is preliminary data.</text>
</comment>
<dbReference type="InterPro" id="IPR042099">
    <property type="entry name" value="ANL_N_sf"/>
</dbReference>
<dbReference type="RefSeq" id="WP_262505123.1">
    <property type="nucleotide sequence ID" value="NZ_BAMD01000058.1"/>
</dbReference>
<organism evidence="2 3">
    <name type="scientific">Saccharicrinis fermentans DSM 9555 = JCM 21142</name>
    <dbReference type="NCBI Taxonomy" id="869213"/>
    <lineage>
        <taxon>Bacteria</taxon>
        <taxon>Pseudomonadati</taxon>
        <taxon>Bacteroidota</taxon>
        <taxon>Bacteroidia</taxon>
        <taxon>Marinilabiliales</taxon>
        <taxon>Marinilabiliaceae</taxon>
        <taxon>Saccharicrinis</taxon>
    </lineage>
</organism>
<evidence type="ECO:0000313" key="2">
    <source>
        <dbReference type="EMBL" id="GAF04866.1"/>
    </source>
</evidence>
<dbReference type="InterPro" id="IPR000873">
    <property type="entry name" value="AMP-dep_synth/lig_dom"/>
</dbReference>
<dbReference type="eggNOG" id="COG1022">
    <property type="taxonomic scope" value="Bacteria"/>
</dbReference>
<name>W7YJZ8_9BACT</name>
<keyword evidence="3" id="KW-1185">Reference proteome</keyword>
<gene>
    <name evidence="2" type="ORF">JCM21142_93586</name>
</gene>
<dbReference type="GO" id="GO:0016874">
    <property type="term" value="F:ligase activity"/>
    <property type="evidence" value="ECO:0007669"/>
    <property type="project" value="UniProtKB-KW"/>
</dbReference>
<dbReference type="Pfam" id="PF00501">
    <property type="entry name" value="AMP-binding"/>
    <property type="match status" value="1"/>
</dbReference>
<dbReference type="EMBL" id="BAMD01000058">
    <property type="protein sequence ID" value="GAF04866.1"/>
    <property type="molecule type" value="Genomic_DNA"/>
</dbReference>
<evidence type="ECO:0000313" key="3">
    <source>
        <dbReference type="Proteomes" id="UP000019402"/>
    </source>
</evidence>
<protein>
    <submittedName>
        <fullName evidence="2">Long-chain-fatty-acid-CoA ligase</fullName>
    </submittedName>
</protein>
<dbReference type="InterPro" id="IPR052987">
    <property type="entry name" value="Chloroplast_AMP-bd_Enzymes"/>
</dbReference>
<dbReference type="Gene3D" id="3.40.50.12780">
    <property type="entry name" value="N-terminal domain of ligase-like"/>
    <property type="match status" value="1"/>
</dbReference>
<proteinExistence type="predicted"/>
<evidence type="ECO:0000259" key="1">
    <source>
        <dbReference type="Pfam" id="PF00501"/>
    </source>
</evidence>
<accession>W7YJZ8</accession>
<dbReference type="PANTHER" id="PTHR43813">
    <property type="entry name" value="ACYL-ACTIVATING ENZYME 16, CHLOROPLASTIC-RELATED"/>
    <property type="match status" value="1"/>
</dbReference>
<dbReference type="AlphaFoldDB" id="W7YJZ8"/>
<keyword evidence="2" id="KW-0436">Ligase</keyword>
<reference evidence="2 3" key="1">
    <citation type="journal article" date="2014" name="Genome Announc.">
        <title>Draft Genome Sequence of Cytophaga fermentans JCM 21142T, a Facultative Anaerobe Isolated from Marine Mud.</title>
        <authorList>
            <person name="Starns D."/>
            <person name="Oshima K."/>
            <person name="Suda W."/>
            <person name="Iino T."/>
            <person name="Yuki M."/>
            <person name="Inoue J."/>
            <person name="Kitamura K."/>
            <person name="Iida T."/>
            <person name="Darby A."/>
            <person name="Hattori M."/>
            <person name="Ohkuma M."/>
        </authorList>
    </citation>
    <scope>NUCLEOTIDE SEQUENCE [LARGE SCALE GENOMIC DNA]</scope>
    <source>
        <strain evidence="2 3">JCM 21142</strain>
    </source>
</reference>
<feature type="domain" description="AMP-dependent synthetase/ligase" evidence="1">
    <location>
        <begin position="8"/>
        <end position="144"/>
    </location>
</feature>
<sequence>MESMISFFKKKVQQFPDNTLLWEKDSRIYQSTSYQEAYVMVQQLAVGLKEFGIVGEERLALLSEGRKLWLISELAVLSNRAVTVPLSIKLEPDNDLIFRLKHSESSYVLVSQNQLHKIRMVKKDLPALKKTIVFTPDIPLEDDEVDIQEIMDWGKRRMLDDTELMSA</sequence>
<dbReference type="SUPFAM" id="SSF56801">
    <property type="entry name" value="Acetyl-CoA synthetase-like"/>
    <property type="match status" value="1"/>
</dbReference>